<keyword evidence="9" id="KW-0378">Hydrolase</keyword>
<dbReference type="Gene3D" id="2.40.50.140">
    <property type="entry name" value="Nucleic acid-binding proteins"/>
    <property type="match status" value="1"/>
</dbReference>
<keyword evidence="4 5" id="KW-0472">Membrane</keyword>
<dbReference type="SUPFAM" id="SSF52096">
    <property type="entry name" value="ClpP/crotonase"/>
    <property type="match status" value="1"/>
</dbReference>
<feature type="transmembrane region" description="Helical" evidence="5">
    <location>
        <begin position="261"/>
        <end position="279"/>
    </location>
</feature>
<sequence length="428" mass="45301">MKTALQIGLTSLLCLLTLPAVSRGERPIRLVEVEGPIGPVVAEFLVDAIRRATLEKSECLIVQLDTPGGLDASMRTIIKEMLASETPIVVYVAPAGSRAASAGALITIAAHVAAMAPGTNIGAAHPVGIGGQIDSTMAGKVTNDAAAYIRSIAERRGRNVQWAEDAVRKSVSATEQEALKLKIIDLVCPTVSALVDSLNGRRVEVTSGPKVLATKGLRIARVRMGMRERFLATLSDPNIAYILMILGFYGLLFEIYNPGSVLPGVVGSICIILAFFSFQTLSVNYAGLILILLGIVMFILEVKIISHGALTLGGIVAMVLGSTMLFESPEPFLRVSWLVIIPAVLASAGFILFAVGLGLQAQRRRPVTGVNDLVGKVGAARTEVHVKGMVFVSGEYWSATSETPIEAGAEVRVRAVNGPVLTVEKVKE</sequence>
<evidence type="ECO:0000256" key="2">
    <source>
        <dbReference type="ARBA" id="ARBA00022692"/>
    </source>
</evidence>
<evidence type="ECO:0000313" key="9">
    <source>
        <dbReference type="EMBL" id="OGG45652.1"/>
    </source>
</evidence>
<organism evidence="9 10">
    <name type="scientific">Handelsmanbacteria sp. (strain RIFCSPLOWO2_12_FULL_64_10)</name>
    <dbReference type="NCBI Taxonomy" id="1817868"/>
    <lineage>
        <taxon>Bacteria</taxon>
        <taxon>Candidatus Handelsmaniibacteriota</taxon>
    </lineage>
</organism>
<dbReference type="Pfam" id="PF01957">
    <property type="entry name" value="NfeD"/>
    <property type="match status" value="1"/>
</dbReference>
<feature type="domain" description="NfeD integral membrane" evidence="7">
    <location>
        <begin position="238"/>
        <end position="353"/>
    </location>
</feature>
<keyword evidence="3 5" id="KW-1133">Transmembrane helix</keyword>
<feature type="transmembrane region" description="Helical" evidence="5">
    <location>
        <begin position="285"/>
        <end position="302"/>
    </location>
</feature>
<dbReference type="CDD" id="cd07020">
    <property type="entry name" value="Clp_protease_NfeD_1"/>
    <property type="match status" value="1"/>
</dbReference>
<feature type="domain" description="NfeD-like C-terminal" evidence="6">
    <location>
        <begin position="371"/>
        <end position="425"/>
    </location>
</feature>
<gene>
    <name evidence="9" type="ORF">A3F84_28930</name>
</gene>
<keyword evidence="9" id="KW-0645">Protease</keyword>
<dbReference type="SUPFAM" id="SSF141322">
    <property type="entry name" value="NfeD domain-like"/>
    <property type="match status" value="1"/>
</dbReference>
<dbReference type="InterPro" id="IPR002810">
    <property type="entry name" value="NfeD-like_C"/>
</dbReference>
<dbReference type="PANTHER" id="PTHR33507">
    <property type="entry name" value="INNER MEMBRANE PROTEIN YBBJ"/>
    <property type="match status" value="1"/>
</dbReference>
<evidence type="ECO:0000256" key="3">
    <source>
        <dbReference type="ARBA" id="ARBA00022989"/>
    </source>
</evidence>
<evidence type="ECO:0000259" key="8">
    <source>
        <dbReference type="Pfam" id="PF25145"/>
    </source>
</evidence>
<dbReference type="FunFam" id="3.90.226.10:FF:000089">
    <property type="entry name" value="Membrane-bound serine protease"/>
    <property type="match status" value="1"/>
</dbReference>
<name>A0A1F6C9G8_HANXR</name>
<dbReference type="Pfam" id="PF25145">
    <property type="entry name" value="NfeD1b_N"/>
    <property type="match status" value="1"/>
</dbReference>
<dbReference type="InterPro" id="IPR056739">
    <property type="entry name" value="NfeD_membrane"/>
</dbReference>
<proteinExistence type="predicted"/>
<dbReference type="InterPro" id="IPR029045">
    <property type="entry name" value="ClpP/crotonase-like_dom_sf"/>
</dbReference>
<feature type="transmembrane region" description="Helical" evidence="5">
    <location>
        <begin position="332"/>
        <end position="355"/>
    </location>
</feature>
<evidence type="ECO:0000256" key="5">
    <source>
        <dbReference type="SAM" id="Phobius"/>
    </source>
</evidence>
<evidence type="ECO:0000313" key="10">
    <source>
        <dbReference type="Proteomes" id="UP000178606"/>
    </source>
</evidence>
<dbReference type="GO" id="GO:0006508">
    <property type="term" value="P:proteolysis"/>
    <property type="evidence" value="ECO:0007669"/>
    <property type="project" value="UniProtKB-KW"/>
</dbReference>
<accession>A0A1F6C9G8</accession>
<dbReference type="AlphaFoldDB" id="A0A1F6C9G8"/>
<dbReference type="PANTHER" id="PTHR33507:SF4">
    <property type="entry name" value="NODULATION COMPETITIVENESS PROTEIN NFED"/>
    <property type="match status" value="1"/>
</dbReference>
<evidence type="ECO:0000259" key="6">
    <source>
        <dbReference type="Pfam" id="PF01957"/>
    </source>
</evidence>
<evidence type="ECO:0000256" key="1">
    <source>
        <dbReference type="ARBA" id="ARBA00004141"/>
    </source>
</evidence>
<dbReference type="InterPro" id="IPR052165">
    <property type="entry name" value="Membrane_assoc_protease"/>
</dbReference>
<dbReference type="Pfam" id="PF24961">
    <property type="entry name" value="NfeD_membrane"/>
    <property type="match status" value="1"/>
</dbReference>
<keyword evidence="2 5" id="KW-0812">Transmembrane</keyword>
<dbReference type="Proteomes" id="UP000178606">
    <property type="component" value="Unassembled WGS sequence"/>
</dbReference>
<dbReference type="InterPro" id="IPR056738">
    <property type="entry name" value="NfeD1b_N"/>
</dbReference>
<comment type="caution">
    <text evidence="9">The sequence shown here is derived from an EMBL/GenBank/DDBJ whole genome shotgun (WGS) entry which is preliminary data.</text>
</comment>
<dbReference type="GO" id="GO:0016020">
    <property type="term" value="C:membrane"/>
    <property type="evidence" value="ECO:0007669"/>
    <property type="project" value="UniProtKB-SubCell"/>
</dbReference>
<dbReference type="Gene3D" id="3.90.226.10">
    <property type="entry name" value="2-enoyl-CoA Hydratase, Chain A, domain 1"/>
    <property type="match status" value="1"/>
</dbReference>
<protein>
    <submittedName>
        <fullName evidence="9">Serine protease</fullName>
    </submittedName>
</protein>
<reference evidence="9 10" key="1">
    <citation type="journal article" date="2016" name="Nat. Commun.">
        <title>Thousands of microbial genomes shed light on interconnected biogeochemical processes in an aquifer system.</title>
        <authorList>
            <person name="Anantharaman K."/>
            <person name="Brown C.T."/>
            <person name="Hug L.A."/>
            <person name="Sharon I."/>
            <person name="Castelle C.J."/>
            <person name="Probst A.J."/>
            <person name="Thomas B.C."/>
            <person name="Singh A."/>
            <person name="Wilkins M.J."/>
            <person name="Karaoz U."/>
            <person name="Brodie E.L."/>
            <person name="Williams K.H."/>
            <person name="Hubbard S.S."/>
            <person name="Banfield J.F."/>
        </authorList>
    </citation>
    <scope>NUCLEOTIDE SEQUENCE [LARGE SCALE GENOMIC DNA]</scope>
    <source>
        <strain evidence="10">RIFCSPLOWO2_12_FULL_64_10</strain>
    </source>
</reference>
<comment type="subcellular location">
    <subcellularLocation>
        <location evidence="1">Membrane</location>
        <topology evidence="1">Multi-pass membrane protein</topology>
    </subcellularLocation>
</comment>
<dbReference type="InterPro" id="IPR012340">
    <property type="entry name" value="NA-bd_OB-fold"/>
</dbReference>
<evidence type="ECO:0000259" key="7">
    <source>
        <dbReference type="Pfam" id="PF24961"/>
    </source>
</evidence>
<feature type="domain" description="NfeD1b N-terminal" evidence="8">
    <location>
        <begin position="31"/>
        <end position="188"/>
    </location>
</feature>
<dbReference type="GO" id="GO:0008233">
    <property type="term" value="F:peptidase activity"/>
    <property type="evidence" value="ECO:0007669"/>
    <property type="project" value="UniProtKB-KW"/>
</dbReference>
<dbReference type="EMBL" id="MFKF01000369">
    <property type="protein sequence ID" value="OGG45652.1"/>
    <property type="molecule type" value="Genomic_DNA"/>
</dbReference>
<feature type="transmembrane region" description="Helical" evidence="5">
    <location>
        <begin position="309"/>
        <end position="326"/>
    </location>
</feature>
<evidence type="ECO:0000256" key="4">
    <source>
        <dbReference type="ARBA" id="ARBA00023136"/>
    </source>
</evidence>
<feature type="transmembrane region" description="Helical" evidence="5">
    <location>
        <begin position="239"/>
        <end position="256"/>
    </location>
</feature>